<organism evidence="1 2">
    <name type="scientific">Blepharisma stoltei</name>
    <dbReference type="NCBI Taxonomy" id="1481888"/>
    <lineage>
        <taxon>Eukaryota</taxon>
        <taxon>Sar</taxon>
        <taxon>Alveolata</taxon>
        <taxon>Ciliophora</taxon>
        <taxon>Postciliodesmatophora</taxon>
        <taxon>Heterotrichea</taxon>
        <taxon>Heterotrichida</taxon>
        <taxon>Blepharismidae</taxon>
        <taxon>Blepharisma</taxon>
    </lineage>
</organism>
<dbReference type="EMBL" id="CAJZBQ010000020">
    <property type="protein sequence ID" value="CAG9317986.1"/>
    <property type="molecule type" value="Genomic_DNA"/>
</dbReference>
<sequence length="176" mass="20264">MSKKSIIRELYFSPNKLCYFWNSINIKMGCMSSKGVKGGDIEPEQKITIELKKSPEVVCEWFNGDKVETITMFQADMNPEQIYNIFTIKNTEGELCYLVSSKFEGNTEEKGTNYLMTDLKCCHKYANNQKPNENPKELKCKSLKEKTLIEVTKALPNKWPDKSSRSCADEIYNSLN</sequence>
<evidence type="ECO:0000313" key="1">
    <source>
        <dbReference type="EMBL" id="CAG9317986.1"/>
    </source>
</evidence>
<evidence type="ECO:0000313" key="2">
    <source>
        <dbReference type="Proteomes" id="UP001162131"/>
    </source>
</evidence>
<protein>
    <submittedName>
        <fullName evidence="1">Uncharacterized protein</fullName>
    </submittedName>
</protein>
<reference evidence="1" key="1">
    <citation type="submission" date="2021-09" db="EMBL/GenBank/DDBJ databases">
        <authorList>
            <consortium name="AG Swart"/>
            <person name="Singh M."/>
            <person name="Singh A."/>
            <person name="Seah K."/>
            <person name="Emmerich C."/>
        </authorList>
    </citation>
    <scope>NUCLEOTIDE SEQUENCE</scope>
    <source>
        <strain evidence="1">ATCC30299</strain>
    </source>
</reference>
<keyword evidence="2" id="KW-1185">Reference proteome</keyword>
<gene>
    <name evidence="1" type="ORF">BSTOLATCC_MIC20470</name>
</gene>
<comment type="caution">
    <text evidence="1">The sequence shown here is derived from an EMBL/GenBank/DDBJ whole genome shotgun (WGS) entry which is preliminary data.</text>
</comment>
<dbReference type="AlphaFoldDB" id="A0AAU9J0X3"/>
<proteinExistence type="predicted"/>
<accession>A0AAU9J0X3</accession>
<dbReference type="Proteomes" id="UP001162131">
    <property type="component" value="Unassembled WGS sequence"/>
</dbReference>
<name>A0AAU9J0X3_9CILI</name>